<reference evidence="4 5" key="1">
    <citation type="submission" date="2018-07" db="EMBL/GenBank/DDBJ databases">
        <title>Draft genome sequence of Ancylomarina sp. M1P.</title>
        <authorList>
            <person name="Yadav S."/>
            <person name="Villanueva L."/>
            <person name="Damste J.S.S."/>
        </authorList>
    </citation>
    <scope>NUCLEOTIDE SEQUENCE [LARGE SCALE GENOMIC DNA]</scope>
    <source>
        <strain evidence="4 5">M1P</strain>
    </source>
</reference>
<sequence>MVKHMKMEKKSIETQENILNAARIIFAKKGLSGARMQEIADHAGINKALLHYYYRNKEKLFEQVFEEAFKKLIRPLGAFLTDDSELFQKIRNICKLYNEVLTKYPFIPNFVINEMNIDPSRILNLLDIGGVKEGKIKTAIQINEAIKTGMIRPIDPRELILNIISLSVFPFASRPISEQFLYKDEDMDEVLKSRADGVAEFIIQSIKI</sequence>
<dbReference type="SUPFAM" id="SSF48498">
    <property type="entry name" value="Tetracyclin repressor-like, C-terminal domain"/>
    <property type="match status" value="1"/>
</dbReference>
<dbReference type="InterPro" id="IPR009057">
    <property type="entry name" value="Homeodomain-like_sf"/>
</dbReference>
<evidence type="ECO:0000313" key="5">
    <source>
        <dbReference type="Proteomes" id="UP000285794"/>
    </source>
</evidence>
<dbReference type="GO" id="GO:0003677">
    <property type="term" value="F:DNA binding"/>
    <property type="evidence" value="ECO:0007669"/>
    <property type="project" value="UniProtKB-UniRule"/>
</dbReference>
<keyword evidence="5" id="KW-1185">Reference proteome</keyword>
<accession>A0A425Y1S8</accession>
<dbReference type="AlphaFoldDB" id="A0A425Y1S8"/>
<feature type="domain" description="HTH tetR-type" evidence="3">
    <location>
        <begin position="12"/>
        <end position="72"/>
    </location>
</feature>
<feature type="DNA-binding region" description="H-T-H motif" evidence="2">
    <location>
        <begin position="35"/>
        <end position="54"/>
    </location>
</feature>
<dbReference type="InterPro" id="IPR036271">
    <property type="entry name" value="Tet_transcr_reg_TetR-rel_C_sf"/>
</dbReference>
<dbReference type="PRINTS" id="PR00455">
    <property type="entry name" value="HTHTETR"/>
</dbReference>
<organism evidence="4 5">
    <name type="scientific">Ancylomarina euxinus</name>
    <dbReference type="NCBI Taxonomy" id="2283627"/>
    <lineage>
        <taxon>Bacteria</taxon>
        <taxon>Pseudomonadati</taxon>
        <taxon>Bacteroidota</taxon>
        <taxon>Bacteroidia</taxon>
        <taxon>Marinilabiliales</taxon>
        <taxon>Marinifilaceae</taxon>
        <taxon>Ancylomarina</taxon>
    </lineage>
</organism>
<keyword evidence="1 2" id="KW-0238">DNA-binding</keyword>
<dbReference type="PANTHER" id="PTHR30328">
    <property type="entry name" value="TRANSCRIPTIONAL REPRESSOR"/>
    <property type="match status" value="1"/>
</dbReference>
<dbReference type="InterPro" id="IPR001647">
    <property type="entry name" value="HTH_TetR"/>
</dbReference>
<dbReference type="EMBL" id="QQWG01000007">
    <property type="protein sequence ID" value="RRG21905.1"/>
    <property type="molecule type" value="Genomic_DNA"/>
</dbReference>
<comment type="caution">
    <text evidence="4">The sequence shown here is derived from an EMBL/GenBank/DDBJ whole genome shotgun (WGS) entry which is preliminary data.</text>
</comment>
<evidence type="ECO:0000259" key="3">
    <source>
        <dbReference type="PROSITE" id="PS50977"/>
    </source>
</evidence>
<dbReference type="InterPro" id="IPR050109">
    <property type="entry name" value="HTH-type_TetR-like_transc_reg"/>
</dbReference>
<name>A0A425Y1S8_9BACT</name>
<dbReference type="PANTHER" id="PTHR30328:SF54">
    <property type="entry name" value="HTH-TYPE TRANSCRIPTIONAL REPRESSOR SCO4008"/>
    <property type="match status" value="1"/>
</dbReference>
<dbReference type="Proteomes" id="UP000285794">
    <property type="component" value="Unassembled WGS sequence"/>
</dbReference>
<evidence type="ECO:0000256" key="2">
    <source>
        <dbReference type="PROSITE-ProRule" id="PRU00335"/>
    </source>
</evidence>
<evidence type="ECO:0000313" key="4">
    <source>
        <dbReference type="EMBL" id="RRG21905.1"/>
    </source>
</evidence>
<dbReference type="Pfam" id="PF00440">
    <property type="entry name" value="TetR_N"/>
    <property type="match status" value="1"/>
</dbReference>
<dbReference type="PROSITE" id="PS50977">
    <property type="entry name" value="HTH_TETR_2"/>
    <property type="match status" value="1"/>
</dbReference>
<evidence type="ECO:0000256" key="1">
    <source>
        <dbReference type="ARBA" id="ARBA00023125"/>
    </source>
</evidence>
<dbReference type="SUPFAM" id="SSF46689">
    <property type="entry name" value="Homeodomain-like"/>
    <property type="match status" value="1"/>
</dbReference>
<protein>
    <submittedName>
        <fullName evidence="4">TetR/AcrR family transcriptional regulator</fullName>
    </submittedName>
</protein>
<gene>
    <name evidence="4" type="ORF">DWB61_09140</name>
</gene>
<dbReference type="Gene3D" id="1.10.357.10">
    <property type="entry name" value="Tetracycline Repressor, domain 2"/>
    <property type="match status" value="1"/>
</dbReference>
<proteinExistence type="predicted"/>